<dbReference type="GO" id="GO:0005829">
    <property type="term" value="C:cytosol"/>
    <property type="evidence" value="ECO:0007669"/>
    <property type="project" value="TreeGrafter"/>
</dbReference>
<dbReference type="GO" id="GO:0006574">
    <property type="term" value="P:L-valine catabolic process"/>
    <property type="evidence" value="ECO:0007669"/>
    <property type="project" value="TreeGrafter"/>
</dbReference>
<gene>
    <name evidence="5" type="ORF">VPR01S_05_00820</name>
</gene>
<dbReference type="Pfam" id="PF16113">
    <property type="entry name" value="ECH_2"/>
    <property type="match status" value="1"/>
</dbReference>
<comment type="catalytic activity">
    <reaction evidence="1">
        <text>3-hydroxy-2-methylpropanoyl-CoA + H2O = 3-hydroxy-2-methylpropanoate + CoA + H(+)</text>
        <dbReference type="Rhea" id="RHEA:20888"/>
        <dbReference type="ChEBI" id="CHEBI:11805"/>
        <dbReference type="ChEBI" id="CHEBI:15377"/>
        <dbReference type="ChEBI" id="CHEBI:15378"/>
        <dbReference type="ChEBI" id="CHEBI:57287"/>
        <dbReference type="ChEBI" id="CHEBI:57340"/>
        <dbReference type="EC" id="3.1.2.4"/>
    </reaction>
</comment>
<sequence>MTDQVSFAELQCSQGEFRVGVATLDNPQSLNALTLNMLVQLKAQLEKWQDDKQIVCVVLLGSGEKAFCAGGDVRTMHQVMCEEPKAIIEEFCTRYFSVEYQTDYLIHTYKKPVIAWGDGIVMGGGMGLFMASSHKVVTPKSRLAMPEISIGLYPDVGGTWFLNRLEPGIGLFLGLTGAVVNASDALDIHLADHFLLAEHKDPLLESLQNYVWQCGANQHAVVTDILESLSRQFIDNMPVSQLKPFREQIISASSASDLGIIQDNIMMIEGDSHWLAAAKKTFAEGSPITAHICHRQVTQCHSLSLPDCFRQELTLSVRSAVLGEFKEGVRARLIDKDGQPDWMYKSIDDVERSVIDTLFTSLWTPETHPLSQLGQNI</sequence>
<comment type="caution">
    <text evidence="5">The sequence shown here is derived from an EMBL/GenBank/DDBJ whole genome shotgun (WGS) entry which is preliminary data.</text>
</comment>
<feature type="domain" description="Enoyl-CoA hydratase/isomerase" evidence="4">
    <location>
        <begin position="19"/>
        <end position="359"/>
    </location>
</feature>
<dbReference type="PANTHER" id="PTHR43176:SF3">
    <property type="entry name" value="3-HYDROXYISOBUTYRYL-COA HYDROLASE, MITOCHONDRIAL"/>
    <property type="match status" value="1"/>
</dbReference>
<dbReference type="GO" id="GO:0003860">
    <property type="term" value="F:3-hydroxyisobutyryl-CoA hydrolase activity"/>
    <property type="evidence" value="ECO:0007669"/>
    <property type="project" value="UniProtKB-EC"/>
</dbReference>
<accession>U3A0D0</accession>
<dbReference type="SUPFAM" id="SSF52096">
    <property type="entry name" value="ClpP/crotonase"/>
    <property type="match status" value="1"/>
</dbReference>
<proteinExistence type="predicted"/>
<evidence type="ECO:0000256" key="2">
    <source>
        <dbReference type="ARBA" id="ARBA00011915"/>
    </source>
</evidence>
<dbReference type="InterPro" id="IPR032259">
    <property type="entry name" value="HIBYL-CoA-H"/>
</dbReference>
<dbReference type="Proteomes" id="UP000016570">
    <property type="component" value="Unassembled WGS sequence"/>
</dbReference>
<dbReference type="GO" id="GO:0016853">
    <property type="term" value="F:isomerase activity"/>
    <property type="evidence" value="ECO:0007669"/>
    <property type="project" value="UniProtKB-KW"/>
</dbReference>
<name>U3A0D0_VIBPR</name>
<dbReference type="Gene3D" id="3.90.226.10">
    <property type="entry name" value="2-enoyl-CoA Hydratase, Chain A, domain 1"/>
    <property type="match status" value="1"/>
</dbReference>
<evidence type="ECO:0000313" key="5">
    <source>
        <dbReference type="EMBL" id="GAD66787.1"/>
    </source>
</evidence>
<reference evidence="5 6" key="1">
    <citation type="submission" date="2013-09" db="EMBL/GenBank/DDBJ databases">
        <title>Whole genome shotgun sequence of Vibrio proteolyticus NBRC 13287.</title>
        <authorList>
            <person name="Isaki S."/>
            <person name="Hosoyama A."/>
            <person name="Numata M."/>
            <person name="Hashimoto M."/>
            <person name="Hosoyama Y."/>
            <person name="Tsuchikane K."/>
            <person name="Noguchi M."/>
            <person name="Hirakata S."/>
            <person name="Ichikawa N."/>
            <person name="Ohji S."/>
            <person name="Yamazoe A."/>
            <person name="Fujita N."/>
        </authorList>
    </citation>
    <scope>NUCLEOTIDE SEQUENCE [LARGE SCALE GENOMIC DNA]</scope>
    <source>
        <strain evidence="5 6">NBRC 13287</strain>
    </source>
</reference>
<organism evidence="5 6">
    <name type="scientific">Vibrio proteolyticus NBRC 13287</name>
    <dbReference type="NCBI Taxonomy" id="1219065"/>
    <lineage>
        <taxon>Bacteria</taxon>
        <taxon>Pseudomonadati</taxon>
        <taxon>Pseudomonadota</taxon>
        <taxon>Gammaproteobacteria</taxon>
        <taxon>Vibrionales</taxon>
        <taxon>Vibrionaceae</taxon>
        <taxon>Vibrio</taxon>
    </lineage>
</organism>
<dbReference type="EC" id="3.1.2.4" evidence="2"/>
<dbReference type="RefSeq" id="WP_021704765.1">
    <property type="nucleotide sequence ID" value="NZ_BATJ01000005.1"/>
</dbReference>
<keyword evidence="5" id="KW-0413">Isomerase</keyword>
<dbReference type="CDD" id="cd06558">
    <property type="entry name" value="crotonase-like"/>
    <property type="match status" value="1"/>
</dbReference>
<dbReference type="PANTHER" id="PTHR43176">
    <property type="entry name" value="3-HYDROXYISOBUTYRYL-COA HYDROLASE-RELATED"/>
    <property type="match status" value="1"/>
</dbReference>
<keyword evidence="3" id="KW-0378">Hydrolase</keyword>
<keyword evidence="6" id="KW-1185">Reference proteome</keyword>
<dbReference type="AlphaFoldDB" id="U3A0D0"/>
<dbReference type="NCBIfam" id="NF004127">
    <property type="entry name" value="PRK05617.1"/>
    <property type="match status" value="1"/>
</dbReference>
<dbReference type="EMBL" id="BATJ01000005">
    <property type="protein sequence ID" value="GAD66787.1"/>
    <property type="molecule type" value="Genomic_DNA"/>
</dbReference>
<dbReference type="InterPro" id="IPR029045">
    <property type="entry name" value="ClpP/crotonase-like_dom_sf"/>
</dbReference>
<evidence type="ECO:0000259" key="4">
    <source>
        <dbReference type="Pfam" id="PF16113"/>
    </source>
</evidence>
<evidence type="ECO:0000256" key="3">
    <source>
        <dbReference type="ARBA" id="ARBA00022801"/>
    </source>
</evidence>
<dbReference type="eggNOG" id="COG1024">
    <property type="taxonomic scope" value="Bacteria"/>
</dbReference>
<evidence type="ECO:0000256" key="1">
    <source>
        <dbReference type="ARBA" id="ARBA00001709"/>
    </source>
</evidence>
<dbReference type="InterPro" id="IPR045004">
    <property type="entry name" value="ECH_dom"/>
</dbReference>
<evidence type="ECO:0000313" key="6">
    <source>
        <dbReference type="Proteomes" id="UP000016570"/>
    </source>
</evidence>
<protein>
    <recommendedName>
        <fullName evidence="2">3-hydroxyisobutyryl-CoA hydrolase</fullName>
        <ecNumber evidence="2">3.1.2.4</ecNumber>
    </recommendedName>
</protein>
<dbReference type="STRING" id="1219065.VPR01S_05_00820"/>